<dbReference type="NCBIfam" id="NF038126">
    <property type="entry name" value="PEP_CTERM_FxDxF"/>
    <property type="match status" value="1"/>
</dbReference>
<comment type="caution">
    <text evidence="3">The sequence shown here is derived from an EMBL/GenBank/DDBJ whole genome shotgun (WGS) entry which is preliminary data.</text>
</comment>
<dbReference type="AlphaFoldDB" id="A0A840RHC4"/>
<name>A0A840RHC4_9NEIS</name>
<accession>A0A840RHC4</accession>
<evidence type="ECO:0000256" key="1">
    <source>
        <dbReference type="SAM" id="SignalP"/>
    </source>
</evidence>
<feature type="domain" description="Ice-binding protein C-terminal" evidence="2">
    <location>
        <begin position="154"/>
        <end position="177"/>
    </location>
</feature>
<evidence type="ECO:0000313" key="3">
    <source>
        <dbReference type="EMBL" id="MBB5191682.1"/>
    </source>
</evidence>
<proteinExistence type="predicted"/>
<organism evidence="3 4">
    <name type="scientific">Silvimonas terrae</name>
    <dbReference type="NCBI Taxonomy" id="300266"/>
    <lineage>
        <taxon>Bacteria</taxon>
        <taxon>Pseudomonadati</taxon>
        <taxon>Pseudomonadota</taxon>
        <taxon>Betaproteobacteria</taxon>
        <taxon>Neisseriales</taxon>
        <taxon>Chitinibacteraceae</taxon>
        <taxon>Silvimonas</taxon>
    </lineage>
</organism>
<feature type="signal peptide" evidence="1">
    <location>
        <begin position="1"/>
        <end position="21"/>
    </location>
</feature>
<protein>
    <recommendedName>
        <fullName evidence="2">Ice-binding protein C-terminal domain-containing protein</fullName>
    </recommendedName>
</protein>
<dbReference type="Proteomes" id="UP000543030">
    <property type="component" value="Unassembled WGS sequence"/>
</dbReference>
<evidence type="ECO:0000259" key="2">
    <source>
        <dbReference type="Pfam" id="PF07589"/>
    </source>
</evidence>
<gene>
    <name evidence="3" type="ORF">HNQ50_002412</name>
</gene>
<evidence type="ECO:0000313" key="4">
    <source>
        <dbReference type="Proteomes" id="UP000543030"/>
    </source>
</evidence>
<dbReference type="Pfam" id="PF07589">
    <property type="entry name" value="PEP-CTERM"/>
    <property type="match status" value="1"/>
</dbReference>
<keyword evidence="1" id="KW-0732">Signal</keyword>
<dbReference type="RefSeq" id="WP_184100927.1">
    <property type="nucleotide sequence ID" value="NZ_JACHHN010000004.1"/>
</dbReference>
<reference evidence="3 4" key="1">
    <citation type="submission" date="2020-08" db="EMBL/GenBank/DDBJ databases">
        <title>Genomic Encyclopedia of Type Strains, Phase IV (KMG-IV): sequencing the most valuable type-strain genomes for metagenomic binning, comparative biology and taxonomic classification.</title>
        <authorList>
            <person name="Goeker M."/>
        </authorList>
    </citation>
    <scope>NUCLEOTIDE SEQUENCE [LARGE SCALE GENOMIC DNA]</scope>
    <source>
        <strain evidence="3 4">DSM 18233</strain>
    </source>
</reference>
<dbReference type="InterPro" id="IPR013424">
    <property type="entry name" value="Ice-binding_C"/>
</dbReference>
<sequence length="191" mass="19937">MKVHQLVAGVTLALAATGALAKNTPAPLPPLPASSSHAYTLGVVQSPSAFFINNPVTSLSFSDTITFSVNPTSYAEQVYFNQLQLGSLQNIGSATLSLWDTTTNTFFGSVSLNEPVFTAAEIFFSGHNYLLTVDGTLAAGARSGYYGISGLLTPVPEPETWALLGLGMVSLVAARARARKRNGGRLEAAAA</sequence>
<feature type="chain" id="PRO_5032570128" description="Ice-binding protein C-terminal domain-containing protein" evidence="1">
    <location>
        <begin position="22"/>
        <end position="191"/>
    </location>
</feature>
<dbReference type="EMBL" id="JACHHN010000004">
    <property type="protein sequence ID" value="MBB5191682.1"/>
    <property type="molecule type" value="Genomic_DNA"/>
</dbReference>
<dbReference type="NCBIfam" id="TIGR02595">
    <property type="entry name" value="PEP_CTERM"/>
    <property type="match status" value="1"/>
</dbReference>
<keyword evidence="4" id="KW-1185">Reference proteome</keyword>